<dbReference type="EMBL" id="CP011451">
    <property type="protein sequence ID" value="AKH36854.1"/>
    <property type="molecule type" value="Genomic_DNA"/>
</dbReference>
<reference evidence="3" key="1">
    <citation type="submission" date="2015-05" db="EMBL/GenBank/DDBJ databases">
        <title>Draft genome of Nitrosomonas communis strain Nm2.</title>
        <authorList>
            <person name="Kozlowski J.A."/>
            <person name="Kits K.D."/>
            <person name="Stein L.Y."/>
        </authorList>
    </citation>
    <scope>NUCLEOTIDE SEQUENCE [LARGE SCALE GENOMIC DNA]</scope>
    <source>
        <strain evidence="3">Nm2</strain>
    </source>
</reference>
<sequence>MNQQNSAINKKVDIMSAENIHRKEEDGTLLAFCVVNQDIRAIIHNKAGKIFNLSLDRVRIVEYESEQVTSWQPIETAPMDGTEIDVWVTNLPPEAMRVTNVKYDKEKSYFVYWDYRYAEYKQVIGDITHWMPIPKRPLK</sequence>
<dbReference type="Proteomes" id="UP000324176">
    <property type="component" value="Unassembled WGS sequence"/>
</dbReference>
<dbReference type="RefSeq" id="WP_046848956.1">
    <property type="nucleotide sequence ID" value="NZ_CBDIPD010000066.1"/>
</dbReference>
<evidence type="ECO:0000313" key="2">
    <source>
        <dbReference type="EMBL" id="TYP82750.1"/>
    </source>
</evidence>
<dbReference type="PATRIC" id="fig|44574.3.peg.482"/>
<accession>A0A0F7KDN3</accession>
<name>A0A0F7KDN3_9PROT</name>
<evidence type="ECO:0000313" key="1">
    <source>
        <dbReference type="EMBL" id="AKH36854.1"/>
    </source>
</evidence>
<evidence type="ECO:0008006" key="5">
    <source>
        <dbReference type="Google" id="ProtNLM"/>
    </source>
</evidence>
<evidence type="ECO:0000313" key="4">
    <source>
        <dbReference type="Proteomes" id="UP000324176"/>
    </source>
</evidence>
<dbReference type="EMBL" id="VNHT01000045">
    <property type="protein sequence ID" value="TYP82750.1"/>
    <property type="molecule type" value="Genomic_DNA"/>
</dbReference>
<evidence type="ECO:0000313" key="3">
    <source>
        <dbReference type="Proteomes" id="UP000034156"/>
    </source>
</evidence>
<gene>
    <name evidence="1" type="ORF">AAW31_02020</name>
    <name evidence="2" type="ORF">BCL69_104519</name>
</gene>
<organism evidence="1 3">
    <name type="scientific">Nitrosomonas communis</name>
    <dbReference type="NCBI Taxonomy" id="44574"/>
    <lineage>
        <taxon>Bacteria</taxon>
        <taxon>Pseudomonadati</taxon>
        <taxon>Pseudomonadota</taxon>
        <taxon>Betaproteobacteria</taxon>
        <taxon>Nitrosomonadales</taxon>
        <taxon>Nitrosomonadaceae</taxon>
        <taxon>Nitrosomonas</taxon>
    </lineage>
</organism>
<dbReference type="AlphaFoldDB" id="A0A0F7KDN3"/>
<keyword evidence="3" id="KW-1185">Reference proteome</keyword>
<dbReference type="Proteomes" id="UP000034156">
    <property type="component" value="Chromosome"/>
</dbReference>
<reference evidence="2 4" key="3">
    <citation type="submission" date="2019-07" db="EMBL/GenBank/DDBJ databases">
        <title>Active sludge and wastewater microbial communities from Klosterneuburg, Austria.</title>
        <authorList>
            <person name="Wagner M."/>
        </authorList>
    </citation>
    <scope>NUCLEOTIDE SEQUENCE [LARGE SCALE GENOMIC DNA]</scope>
    <source>
        <strain evidence="2 4">Nm2</strain>
    </source>
</reference>
<dbReference type="OrthoDB" id="8566664at2"/>
<dbReference type="KEGG" id="nco:AAW31_02020"/>
<reference evidence="1 3" key="2">
    <citation type="journal article" date="2016" name="Genome Announc.">
        <title>Genome Sequence of Nitrosomonas communis Strain Nm2, a Mesophilic Ammonia-Oxidizing Bacterium Isolated from Mediterranean Soil.</title>
        <authorList>
            <person name="Kozlowski J.A."/>
            <person name="Kits K.D."/>
            <person name="Stein L.Y."/>
        </authorList>
    </citation>
    <scope>NUCLEOTIDE SEQUENCE [LARGE SCALE GENOMIC DNA]</scope>
    <source>
        <strain evidence="1 3">Nm2</strain>
    </source>
</reference>
<protein>
    <recommendedName>
        <fullName evidence="5">DUF551 domain-containing protein</fullName>
    </recommendedName>
</protein>
<proteinExistence type="predicted"/>